<organism evidence="3 4">
    <name type="scientific">Metapseudomonas boanensis</name>
    <dbReference type="NCBI Taxonomy" id="2822138"/>
    <lineage>
        <taxon>Bacteria</taxon>
        <taxon>Pseudomonadati</taxon>
        <taxon>Pseudomonadota</taxon>
        <taxon>Gammaproteobacteria</taxon>
        <taxon>Pseudomonadales</taxon>
        <taxon>Pseudomonadaceae</taxon>
        <taxon>Metapseudomonas</taxon>
    </lineage>
</organism>
<dbReference type="SUPFAM" id="SSF46626">
    <property type="entry name" value="Cytochrome c"/>
    <property type="match status" value="2"/>
</dbReference>
<gene>
    <name evidence="3" type="ORF">J7302_10435</name>
</gene>
<evidence type="ECO:0000313" key="3">
    <source>
        <dbReference type="EMBL" id="MBT8766544.1"/>
    </source>
</evidence>
<evidence type="ECO:0000256" key="1">
    <source>
        <dbReference type="SAM" id="SignalP"/>
    </source>
</evidence>
<dbReference type="RefSeq" id="WP_215373575.1">
    <property type="nucleotide sequence ID" value="NZ_JAGTIS010000004.1"/>
</dbReference>
<keyword evidence="4" id="KW-1185">Reference proteome</keyword>
<feature type="domain" description="Cytochrome C Planctomycete-type" evidence="2">
    <location>
        <begin position="38"/>
        <end position="92"/>
    </location>
</feature>
<feature type="signal peptide" evidence="1">
    <location>
        <begin position="1"/>
        <end position="24"/>
    </location>
</feature>
<comment type="caution">
    <text evidence="3">The sequence shown here is derived from an EMBL/GenBank/DDBJ whole genome shotgun (WGS) entry which is preliminary data.</text>
</comment>
<accession>A0ABS5XFS4</accession>
<proteinExistence type="predicted"/>
<dbReference type="Proteomes" id="UP001519667">
    <property type="component" value="Unassembled WGS sequence"/>
</dbReference>
<reference evidence="3 4" key="1">
    <citation type="submission" date="2021-04" db="EMBL/GenBank/DDBJ databases">
        <title>Pseudomonas boanensis sp. nov., a bacterium isolated from river water used for household purposes in Boane District, Mozambique.</title>
        <authorList>
            <person name="Nicklasson M."/>
            <person name="Martin-Rodriguez A.J."/>
            <person name="Thorell K."/>
            <person name="Neves L."/>
            <person name="Mussagy A."/>
            <person name="Rydberg H.A."/>
            <person name="Hernroth B."/>
            <person name="Svensson-Stadler L."/>
            <person name="Sjoling A."/>
        </authorList>
    </citation>
    <scope>NUCLEOTIDE SEQUENCE [LARGE SCALE GENOMIC DNA]</scope>
    <source>
        <strain evidence="3 4">DB1</strain>
    </source>
</reference>
<dbReference type="EMBL" id="JAGTIS010000004">
    <property type="protein sequence ID" value="MBT8766544.1"/>
    <property type="molecule type" value="Genomic_DNA"/>
</dbReference>
<dbReference type="PANTHER" id="PTHR35889">
    <property type="entry name" value="CYCLOINULO-OLIGOSACCHARIDE FRUCTANOTRANSFERASE-RELATED"/>
    <property type="match status" value="1"/>
</dbReference>
<dbReference type="InterPro" id="IPR011429">
    <property type="entry name" value="Cyt_c_Planctomycete-type"/>
</dbReference>
<evidence type="ECO:0000259" key="2">
    <source>
        <dbReference type="Pfam" id="PF07635"/>
    </source>
</evidence>
<name>A0ABS5XFS4_9GAMM</name>
<feature type="chain" id="PRO_5047527199" description="Cytochrome C Planctomycete-type domain-containing protein" evidence="1">
    <location>
        <begin position="25"/>
        <end position="304"/>
    </location>
</feature>
<dbReference type="PANTHER" id="PTHR35889:SF3">
    <property type="entry name" value="F-BOX DOMAIN-CONTAINING PROTEIN"/>
    <property type="match status" value="1"/>
</dbReference>
<dbReference type="Gene3D" id="1.10.760.10">
    <property type="entry name" value="Cytochrome c-like domain"/>
    <property type="match status" value="1"/>
</dbReference>
<evidence type="ECO:0000313" key="4">
    <source>
        <dbReference type="Proteomes" id="UP001519667"/>
    </source>
</evidence>
<keyword evidence="1" id="KW-0732">Signal</keyword>
<sequence length="304" mass="32943">MTRRILRWLPFFLALLAGGTRVPAATFDDIQPILQSRCVLCHAGEAAPLGLRLTNLDDLLKGSKVRPVVVSGDPSGSELIRRLKGISLPRMPMTGPPFLSDAEIALFERWIAEGLQPGSRPSSSTVETQPLQHPAAGQPVTYAHVAPIFAMRCAKCHSRYGLMGSAPEGFLLISYETALDHGERARIVPGSAGASELVRRIRGQSLPQMPYDGPPYLSEVEIQLIVDWIDQGARDAQGRPASSPVGSRLRLQGMLGEGWTLDSLPLVVGPGSRIDKSSGVGDYVEVRGRLGADGRVMVERIRRR</sequence>
<protein>
    <recommendedName>
        <fullName evidence="2">Cytochrome C Planctomycete-type domain-containing protein</fullName>
    </recommendedName>
</protein>
<dbReference type="Pfam" id="PF07635">
    <property type="entry name" value="PSCyt1"/>
    <property type="match status" value="1"/>
</dbReference>
<dbReference type="InterPro" id="IPR036909">
    <property type="entry name" value="Cyt_c-like_dom_sf"/>
</dbReference>